<evidence type="ECO:0000256" key="1">
    <source>
        <dbReference type="SAM" id="MobiDB-lite"/>
    </source>
</evidence>
<accession>A0A918QP56</accession>
<evidence type="ECO:0000313" key="2">
    <source>
        <dbReference type="EMBL" id="GGZ59604.1"/>
    </source>
</evidence>
<dbReference type="EMBL" id="BMVX01000006">
    <property type="protein sequence ID" value="GGZ59604.1"/>
    <property type="molecule type" value="Genomic_DNA"/>
</dbReference>
<evidence type="ECO:0000313" key="3">
    <source>
        <dbReference type="Proteomes" id="UP000634660"/>
    </source>
</evidence>
<sequence>MAATFLTGGRLAAAVFFAGGVRTGAAFFAGAAVRPVRPFAVPAALGEPLPDVREAMGPRLPVHTPVDTRAHPFTRSCRPPRRCFDAPPDLTCTQTPRRPGSLADRPDTAAPACADPHAGAPHSTALRRPAPAGPTGAKERS</sequence>
<feature type="compositionally biased region" description="Low complexity" evidence="1">
    <location>
        <begin position="108"/>
        <end position="121"/>
    </location>
</feature>
<reference evidence="2" key="2">
    <citation type="submission" date="2020-09" db="EMBL/GenBank/DDBJ databases">
        <authorList>
            <person name="Sun Q."/>
            <person name="Ohkuma M."/>
        </authorList>
    </citation>
    <scope>NUCLEOTIDE SEQUENCE</scope>
    <source>
        <strain evidence="2">JCM 4834</strain>
    </source>
</reference>
<dbReference type="AlphaFoldDB" id="A0A918QP56"/>
<name>A0A918QP56_9ACTN</name>
<gene>
    <name evidence="2" type="ORF">GCM10010371_18760</name>
</gene>
<dbReference type="Proteomes" id="UP000634660">
    <property type="component" value="Unassembled WGS sequence"/>
</dbReference>
<proteinExistence type="predicted"/>
<comment type="caution">
    <text evidence="2">The sequence shown here is derived from an EMBL/GenBank/DDBJ whole genome shotgun (WGS) entry which is preliminary data.</text>
</comment>
<feature type="region of interest" description="Disordered" evidence="1">
    <location>
        <begin position="60"/>
        <end position="141"/>
    </location>
</feature>
<protein>
    <submittedName>
        <fullName evidence="2">Uncharacterized protein</fullName>
    </submittedName>
</protein>
<reference evidence="2" key="1">
    <citation type="journal article" date="2014" name="Int. J. Syst. Evol. Microbiol.">
        <title>Complete genome sequence of Corynebacterium casei LMG S-19264T (=DSM 44701T), isolated from a smear-ripened cheese.</title>
        <authorList>
            <consortium name="US DOE Joint Genome Institute (JGI-PGF)"/>
            <person name="Walter F."/>
            <person name="Albersmeier A."/>
            <person name="Kalinowski J."/>
            <person name="Ruckert C."/>
        </authorList>
    </citation>
    <scope>NUCLEOTIDE SEQUENCE</scope>
    <source>
        <strain evidence="2">JCM 4834</strain>
    </source>
</reference>
<organism evidence="2 3">
    <name type="scientific">Streptomyces subrutilus</name>
    <dbReference type="NCBI Taxonomy" id="36818"/>
    <lineage>
        <taxon>Bacteria</taxon>
        <taxon>Bacillati</taxon>
        <taxon>Actinomycetota</taxon>
        <taxon>Actinomycetes</taxon>
        <taxon>Kitasatosporales</taxon>
        <taxon>Streptomycetaceae</taxon>
        <taxon>Streptomyces</taxon>
    </lineage>
</organism>